<keyword evidence="3 6" id="KW-0055">Arginine biosynthesis</keyword>
<dbReference type="EMBL" id="AEON01000001">
    <property type="protein sequence ID" value="EFT84137.1"/>
    <property type="molecule type" value="Genomic_DNA"/>
</dbReference>
<dbReference type="GO" id="GO:0005829">
    <property type="term" value="C:cytosol"/>
    <property type="evidence" value="ECO:0007669"/>
    <property type="project" value="TreeGrafter"/>
</dbReference>
<dbReference type="EC" id="4.3.2.1" evidence="2 6"/>
<feature type="compositionally biased region" description="Low complexity" evidence="7">
    <location>
        <begin position="30"/>
        <end position="42"/>
    </location>
</feature>
<dbReference type="InterPro" id="IPR020557">
    <property type="entry name" value="Fumarate_lyase_CS"/>
</dbReference>
<keyword evidence="6" id="KW-0963">Cytoplasm</keyword>
<dbReference type="GO" id="GO:0042450">
    <property type="term" value="P:L-arginine biosynthetic process via ornithine"/>
    <property type="evidence" value="ECO:0007669"/>
    <property type="project" value="UniProtKB-UniRule"/>
</dbReference>
<comment type="similarity">
    <text evidence="6">Belongs to the lyase 1 family. Argininosuccinate lyase subfamily.</text>
</comment>
<reference evidence="10 11" key="1">
    <citation type="submission" date="2010-12" db="EMBL/GenBank/DDBJ databases">
        <authorList>
            <person name="Muzny D."/>
            <person name="Qin X."/>
            <person name="Buhay C."/>
            <person name="Dugan-Rocha S."/>
            <person name="Ding Y."/>
            <person name="Chen G."/>
            <person name="Hawes A."/>
            <person name="Holder M."/>
            <person name="Jhangiani S."/>
            <person name="Johnson A."/>
            <person name="Khan Z."/>
            <person name="Li Z."/>
            <person name="Liu W."/>
            <person name="Liu X."/>
            <person name="Perez L."/>
            <person name="Shen H."/>
            <person name="Wang Q."/>
            <person name="Watt J."/>
            <person name="Xi L."/>
            <person name="Xin Y."/>
            <person name="Zhou J."/>
            <person name="Deng J."/>
            <person name="Jiang H."/>
            <person name="Liu Y."/>
            <person name="Qu J."/>
            <person name="Song X.-Z."/>
            <person name="Zhang L."/>
            <person name="Villasana D."/>
            <person name="Johnson A."/>
            <person name="Liu J."/>
            <person name="Liyanage D."/>
            <person name="Lorensuhewa L."/>
            <person name="Robinson T."/>
            <person name="Song A."/>
            <person name="Song B.-B."/>
            <person name="Dinh H."/>
            <person name="Thornton R."/>
            <person name="Coyle M."/>
            <person name="Francisco L."/>
            <person name="Jackson L."/>
            <person name="Javaid M."/>
            <person name="Korchina V."/>
            <person name="Kovar C."/>
            <person name="Mata R."/>
            <person name="Mathew T."/>
            <person name="Ngo R."/>
            <person name="Nguyen L."/>
            <person name="Nguyen N."/>
            <person name="Okwuonu G."/>
            <person name="Ongeri F."/>
            <person name="Pham C."/>
            <person name="Simmons D."/>
            <person name="Wilczek-Boney K."/>
            <person name="Hale W."/>
            <person name="Jakkamsetti A."/>
            <person name="Pham P."/>
            <person name="Ruth R."/>
            <person name="San Lucas F."/>
            <person name="Warren J."/>
            <person name="Zhang J."/>
            <person name="Zhao Z."/>
            <person name="Zhou C."/>
            <person name="Zhu D."/>
            <person name="Lee S."/>
            <person name="Bess C."/>
            <person name="Blankenburg K."/>
            <person name="Forbes L."/>
            <person name="Fu Q."/>
            <person name="Gubbala S."/>
            <person name="Hirani K."/>
            <person name="Jayaseelan J.C."/>
            <person name="Lara F."/>
            <person name="Munidasa M."/>
            <person name="Palculict T."/>
            <person name="Patil S."/>
            <person name="Pu L.-L."/>
            <person name="Saada N."/>
            <person name="Tang L."/>
            <person name="Weissenberger G."/>
            <person name="Zhu Y."/>
            <person name="Hemphill L."/>
            <person name="Shang Y."/>
            <person name="Youmans B."/>
            <person name="Ayvaz T."/>
            <person name="Ross M."/>
            <person name="Santibanez J."/>
            <person name="Aqrawi P."/>
            <person name="Gross S."/>
            <person name="Joshi V."/>
            <person name="Fowler G."/>
            <person name="Nazareth L."/>
            <person name="Reid J."/>
            <person name="Worley K."/>
            <person name="Petrosino J."/>
            <person name="Highlander S."/>
            <person name="Gibbs R."/>
        </authorList>
    </citation>
    <scope>NUCLEOTIDE SEQUENCE [LARGE SCALE GENOMIC DNA]</scope>
    <source>
        <strain evidence="10 11">DSM 10105</strain>
    </source>
</reference>
<dbReference type="eggNOG" id="COG0165">
    <property type="taxonomic scope" value="Bacteria"/>
</dbReference>
<evidence type="ECO:0000256" key="3">
    <source>
        <dbReference type="ARBA" id="ARBA00022571"/>
    </source>
</evidence>
<comment type="pathway">
    <text evidence="1 6">Amino-acid biosynthesis; L-arginine biosynthesis; L-arginine from L-ornithine and carbamoyl phosphate: step 3/3.</text>
</comment>
<feature type="domain" description="Fumarate lyase N-terminal" evidence="8">
    <location>
        <begin position="66"/>
        <end position="354"/>
    </location>
</feature>
<dbReference type="Gene3D" id="1.10.275.10">
    <property type="entry name" value="Fumarase/aspartase (N-terminal domain)"/>
    <property type="match status" value="1"/>
</dbReference>
<dbReference type="InterPro" id="IPR009049">
    <property type="entry name" value="Argininosuccinate_lyase"/>
</dbReference>
<evidence type="ECO:0000256" key="6">
    <source>
        <dbReference type="HAMAP-Rule" id="MF_00006"/>
    </source>
</evidence>
<dbReference type="AlphaFoldDB" id="E6K025"/>
<dbReference type="NCBIfam" id="TIGR00838">
    <property type="entry name" value="argH"/>
    <property type="match status" value="1"/>
</dbReference>
<dbReference type="InterPro" id="IPR029419">
    <property type="entry name" value="Arg_succ_lyase_C"/>
</dbReference>
<comment type="subcellular location">
    <subcellularLocation>
        <location evidence="6">Cytoplasm</location>
    </subcellularLocation>
</comment>
<dbReference type="HOGENOM" id="CLU_027272_2_2_11"/>
<keyword evidence="11" id="KW-1185">Reference proteome</keyword>
<evidence type="ECO:0000259" key="8">
    <source>
        <dbReference type="Pfam" id="PF00206"/>
    </source>
</evidence>
<dbReference type="FunFam" id="1.20.200.10:FF:000015">
    <property type="entry name" value="argininosuccinate lyase isoform X2"/>
    <property type="match status" value="1"/>
</dbReference>
<dbReference type="GO" id="GO:0004056">
    <property type="term" value="F:argininosuccinate lyase activity"/>
    <property type="evidence" value="ECO:0007669"/>
    <property type="project" value="UniProtKB-UniRule"/>
</dbReference>
<evidence type="ECO:0000313" key="10">
    <source>
        <dbReference type="EMBL" id="EFT84137.1"/>
    </source>
</evidence>
<dbReference type="SUPFAM" id="SSF48557">
    <property type="entry name" value="L-aspartase-like"/>
    <property type="match status" value="1"/>
</dbReference>
<dbReference type="InterPro" id="IPR008948">
    <property type="entry name" value="L-Aspartase-like"/>
</dbReference>
<protein>
    <recommendedName>
        <fullName evidence="2 6">Argininosuccinate lyase</fullName>
        <shortName evidence="6">ASAL</shortName>
        <ecNumber evidence="2 6">4.3.2.1</ecNumber>
    </recommendedName>
    <alternativeName>
        <fullName evidence="6">Arginosuccinase</fullName>
    </alternativeName>
</protein>
<dbReference type="PANTHER" id="PTHR43814:SF1">
    <property type="entry name" value="ARGININOSUCCINATE LYASE"/>
    <property type="match status" value="1"/>
</dbReference>
<evidence type="ECO:0000256" key="2">
    <source>
        <dbReference type="ARBA" id="ARBA00012338"/>
    </source>
</evidence>
<evidence type="ECO:0000256" key="1">
    <source>
        <dbReference type="ARBA" id="ARBA00004941"/>
    </source>
</evidence>
<proteinExistence type="inferred from homology"/>
<dbReference type="FunFam" id="1.10.40.30:FF:000001">
    <property type="entry name" value="Argininosuccinate lyase"/>
    <property type="match status" value="1"/>
</dbReference>
<dbReference type="PANTHER" id="PTHR43814">
    <property type="entry name" value="ARGININOSUCCINATE LYASE"/>
    <property type="match status" value="1"/>
</dbReference>
<dbReference type="PRINTS" id="PR00145">
    <property type="entry name" value="ARGSUCLYASE"/>
</dbReference>
<dbReference type="Pfam" id="PF00206">
    <property type="entry name" value="Lyase_1"/>
    <property type="match status" value="1"/>
</dbReference>
<evidence type="ECO:0000256" key="7">
    <source>
        <dbReference type="SAM" id="MobiDB-lite"/>
    </source>
</evidence>
<dbReference type="CDD" id="cd01359">
    <property type="entry name" value="Argininosuccinate_lyase"/>
    <property type="match status" value="1"/>
</dbReference>
<feature type="domain" description="Argininosuccinate lyase C-terminal" evidence="9">
    <location>
        <begin position="417"/>
        <end position="490"/>
    </location>
</feature>
<evidence type="ECO:0000259" key="9">
    <source>
        <dbReference type="Pfam" id="PF14698"/>
    </source>
</evidence>
<sequence>MSEKMTGEIGGMGEKDEMGEKPVGFEAPDSDLASDSASASQDRSGKEAGQDDHLALWGGRFASGPSEALSALSKSTQFDWRLADDDIAGSRAHARALAAVGLLTPSELERMEKALDRLQDLVDSGAFRPDEGDEDEATALERGLLLLVGEELGGKLRAGRSRNDQIATLIRMWLRRHARTIAAQLLCLIEAIMDQSRRAGQAVMPGRTHMQHAQPVLVAHQLMAHAWPLIRDIGRLADWDGRADASPYGSGALAGNTLGLDPQAVAAELGFSRVVENSIDGTSSRDLVAEFSFVAAMIGVDLSRFAEEIIIWNSQEFAFVTLDDSYSTGSSIMPQKKNPDIAELARGKAGRLIGDLTGLLATLKGLPTAYARDLQEDKEAVFDQVDTMEVLLPAFTGMVATMRLNYRRMDGEAPTGFALATDIAEWLVKQGIPFRQAHALSGTCVKTAEKRGVELWDLTDDDYARIFSGFLPADLAPQVKTILTVQGSVAARQGQGGTAPARVKEQMDEAAHALKDLSSFACSDCDGPAFRLPSQPPPCPPFSSPLDSQSPSDYPSPADPRA</sequence>
<name>E6K025_PARDN</name>
<evidence type="ECO:0000256" key="5">
    <source>
        <dbReference type="ARBA" id="ARBA00023239"/>
    </source>
</evidence>
<dbReference type="UniPathway" id="UPA00068">
    <property type="reaction ID" value="UER00114"/>
</dbReference>
<feature type="compositionally biased region" description="Pro residues" evidence="7">
    <location>
        <begin position="534"/>
        <end position="543"/>
    </location>
</feature>
<comment type="caution">
    <text evidence="10">The sequence shown here is derived from an EMBL/GenBank/DDBJ whole genome shotgun (WGS) entry which is preliminary data.</text>
</comment>
<dbReference type="InterPro" id="IPR022761">
    <property type="entry name" value="Fumarate_lyase_N"/>
</dbReference>
<gene>
    <name evidence="6 10" type="primary">argH</name>
    <name evidence="10" type="ORF">HMPREF0620_1142</name>
</gene>
<dbReference type="Gene3D" id="1.20.200.10">
    <property type="entry name" value="Fumarase/aspartase (Central domain)"/>
    <property type="match status" value="1"/>
</dbReference>
<dbReference type="PROSITE" id="PS00163">
    <property type="entry name" value="FUMARATE_LYASES"/>
    <property type="match status" value="1"/>
</dbReference>
<feature type="region of interest" description="Disordered" evidence="7">
    <location>
        <begin position="532"/>
        <end position="562"/>
    </location>
</feature>
<evidence type="ECO:0000313" key="11">
    <source>
        <dbReference type="Proteomes" id="UP000004946"/>
    </source>
</evidence>
<evidence type="ECO:0000256" key="4">
    <source>
        <dbReference type="ARBA" id="ARBA00022605"/>
    </source>
</evidence>
<comment type="catalytic activity">
    <reaction evidence="6">
        <text>2-(N(omega)-L-arginino)succinate = fumarate + L-arginine</text>
        <dbReference type="Rhea" id="RHEA:24020"/>
        <dbReference type="ChEBI" id="CHEBI:29806"/>
        <dbReference type="ChEBI" id="CHEBI:32682"/>
        <dbReference type="ChEBI" id="CHEBI:57472"/>
        <dbReference type="EC" id="4.3.2.1"/>
    </reaction>
</comment>
<feature type="region of interest" description="Disordered" evidence="7">
    <location>
        <begin position="1"/>
        <end position="51"/>
    </location>
</feature>
<keyword evidence="4 6" id="KW-0028">Amino-acid biosynthesis</keyword>
<dbReference type="InterPro" id="IPR024083">
    <property type="entry name" value="Fumarase/histidase_N"/>
</dbReference>
<dbReference type="Gene3D" id="1.10.40.30">
    <property type="entry name" value="Fumarase/aspartase (C-terminal domain)"/>
    <property type="match status" value="1"/>
</dbReference>
<accession>E6K025</accession>
<organism evidence="10 11">
    <name type="scientific">Parascardovia denticolens DSM 10105 = JCM 12538</name>
    <dbReference type="NCBI Taxonomy" id="864564"/>
    <lineage>
        <taxon>Bacteria</taxon>
        <taxon>Bacillati</taxon>
        <taxon>Actinomycetota</taxon>
        <taxon>Actinomycetes</taxon>
        <taxon>Bifidobacteriales</taxon>
        <taxon>Bifidobacteriaceae</taxon>
        <taxon>Parascardovia</taxon>
    </lineage>
</organism>
<dbReference type="InterPro" id="IPR000362">
    <property type="entry name" value="Fumarate_lyase_fam"/>
</dbReference>
<dbReference type="Proteomes" id="UP000004946">
    <property type="component" value="Chromosome"/>
</dbReference>
<dbReference type="Pfam" id="PF14698">
    <property type="entry name" value="ASL_C2"/>
    <property type="match status" value="1"/>
</dbReference>
<dbReference type="PRINTS" id="PR00149">
    <property type="entry name" value="FUMRATELYASE"/>
</dbReference>
<keyword evidence="5 6" id="KW-0456">Lyase</keyword>
<dbReference type="HAMAP" id="MF_00006">
    <property type="entry name" value="Arg_succ_lyase"/>
    <property type="match status" value="1"/>
</dbReference>
<dbReference type="RefSeq" id="WP_006290567.1">
    <property type="nucleotide sequence ID" value="NZ_AP012333.1"/>
</dbReference>